<keyword evidence="5" id="KW-0648">Protein biosynthesis</keyword>
<keyword evidence="2 5" id="KW-0547">Nucleotide-binding</keyword>
<evidence type="ECO:0000256" key="2">
    <source>
        <dbReference type="ARBA" id="ARBA00022741"/>
    </source>
</evidence>
<sequence length="155" mass="17237">MRNSISLGKEKTEELLAANTPWVIRLKIPTGEEVIVEDMVRGTVRVSSNEIDDKVLLKGDGMPTYHLANVVDDHLMEITHVIRGEEWLPSTPLHVLLYRALGWEDTMPKFAHLPLLIKPTGKGKLSKRDGDKMGFPVCSSSLATSFKGRIFNGVS</sequence>
<evidence type="ECO:0000256" key="3">
    <source>
        <dbReference type="ARBA" id="ARBA00022840"/>
    </source>
</evidence>
<reference evidence="7" key="1">
    <citation type="submission" date="2023-11" db="EMBL/GenBank/DDBJ databases">
        <title>Genome assemblies of two species of porcelain crab, Petrolisthes cinctipes and Petrolisthes manimaculis (Anomura: Porcellanidae).</title>
        <authorList>
            <person name="Angst P."/>
        </authorList>
    </citation>
    <scope>NUCLEOTIDE SEQUENCE</scope>
    <source>
        <strain evidence="7">PB745_02</strain>
        <tissue evidence="7">Gill</tissue>
    </source>
</reference>
<dbReference type="Gene3D" id="3.40.50.620">
    <property type="entry name" value="HUPs"/>
    <property type="match status" value="1"/>
</dbReference>
<protein>
    <recommendedName>
        <fullName evidence="6">Glutamyl/glutaminyl-tRNA synthetase class Ib catalytic domain-containing protein</fullName>
    </recommendedName>
</protein>
<dbReference type="GO" id="GO:0006424">
    <property type="term" value="P:glutamyl-tRNA aminoacylation"/>
    <property type="evidence" value="ECO:0007669"/>
    <property type="project" value="TreeGrafter"/>
</dbReference>
<evidence type="ECO:0000313" key="8">
    <source>
        <dbReference type="Proteomes" id="UP001292094"/>
    </source>
</evidence>
<dbReference type="GO" id="GO:0005829">
    <property type="term" value="C:cytosol"/>
    <property type="evidence" value="ECO:0007669"/>
    <property type="project" value="TreeGrafter"/>
</dbReference>
<comment type="caution">
    <text evidence="7">The sequence shown here is derived from an EMBL/GenBank/DDBJ whole genome shotgun (WGS) entry which is preliminary data.</text>
</comment>
<dbReference type="AlphaFoldDB" id="A0AAE1U294"/>
<keyword evidence="3 5" id="KW-0067">ATP-binding</keyword>
<comment type="similarity">
    <text evidence="5">Belongs to the class-I aminoacyl-tRNA synthetase family.</text>
</comment>
<evidence type="ECO:0000256" key="1">
    <source>
        <dbReference type="ARBA" id="ARBA00022598"/>
    </source>
</evidence>
<accession>A0AAE1U294</accession>
<keyword evidence="8" id="KW-1185">Reference proteome</keyword>
<dbReference type="InterPro" id="IPR020058">
    <property type="entry name" value="Glu/Gln-tRNA-synth_Ib_cat-dom"/>
</dbReference>
<dbReference type="EMBL" id="JAWZYT010002228">
    <property type="protein sequence ID" value="KAK4305811.1"/>
    <property type="molecule type" value="Genomic_DNA"/>
</dbReference>
<feature type="domain" description="Glutamyl/glutaminyl-tRNA synthetase class Ib catalytic" evidence="6">
    <location>
        <begin position="3"/>
        <end position="133"/>
    </location>
</feature>
<evidence type="ECO:0000256" key="5">
    <source>
        <dbReference type="RuleBase" id="RU363037"/>
    </source>
</evidence>
<dbReference type="InterPro" id="IPR049940">
    <property type="entry name" value="GluQ/Sye"/>
</dbReference>
<dbReference type="SUPFAM" id="SSF52374">
    <property type="entry name" value="Nucleotidylyl transferase"/>
    <property type="match status" value="1"/>
</dbReference>
<dbReference type="PANTHER" id="PTHR43311:SF2">
    <property type="entry name" value="GLUTAMATE--TRNA LIGASE, MITOCHONDRIAL-RELATED"/>
    <property type="match status" value="1"/>
</dbReference>
<evidence type="ECO:0000256" key="4">
    <source>
        <dbReference type="ARBA" id="ARBA00023146"/>
    </source>
</evidence>
<dbReference type="InterPro" id="IPR014729">
    <property type="entry name" value="Rossmann-like_a/b/a_fold"/>
</dbReference>
<organism evidence="7 8">
    <name type="scientific">Petrolisthes manimaculis</name>
    <dbReference type="NCBI Taxonomy" id="1843537"/>
    <lineage>
        <taxon>Eukaryota</taxon>
        <taxon>Metazoa</taxon>
        <taxon>Ecdysozoa</taxon>
        <taxon>Arthropoda</taxon>
        <taxon>Crustacea</taxon>
        <taxon>Multicrustacea</taxon>
        <taxon>Malacostraca</taxon>
        <taxon>Eumalacostraca</taxon>
        <taxon>Eucarida</taxon>
        <taxon>Decapoda</taxon>
        <taxon>Pleocyemata</taxon>
        <taxon>Anomura</taxon>
        <taxon>Galatheoidea</taxon>
        <taxon>Porcellanidae</taxon>
        <taxon>Petrolisthes</taxon>
    </lineage>
</organism>
<dbReference type="PANTHER" id="PTHR43311">
    <property type="entry name" value="GLUTAMATE--TRNA LIGASE"/>
    <property type="match status" value="1"/>
</dbReference>
<dbReference type="GO" id="GO:0005524">
    <property type="term" value="F:ATP binding"/>
    <property type="evidence" value="ECO:0007669"/>
    <property type="project" value="UniProtKB-KW"/>
</dbReference>
<name>A0AAE1U294_9EUCA</name>
<dbReference type="GO" id="GO:0004818">
    <property type="term" value="F:glutamate-tRNA ligase activity"/>
    <property type="evidence" value="ECO:0007669"/>
    <property type="project" value="TreeGrafter"/>
</dbReference>
<keyword evidence="1 5" id="KW-0436">Ligase</keyword>
<gene>
    <name evidence="7" type="ORF">Pmani_022332</name>
</gene>
<evidence type="ECO:0000313" key="7">
    <source>
        <dbReference type="EMBL" id="KAK4305811.1"/>
    </source>
</evidence>
<keyword evidence="4 5" id="KW-0030">Aminoacyl-tRNA synthetase</keyword>
<dbReference type="Pfam" id="PF00749">
    <property type="entry name" value="tRNA-synt_1c"/>
    <property type="match status" value="1"/>
</dbReference>
<evidence type="ECO:0000259" key="6">
    <source>
        <dbReference type="Pfam" id="PF00749"/>
    </source>
</evidence>
<dbReference type="Proteomes" id="UP001292094">
    <property type="component" value="Unassembled WGS sequence"/>
</dbReference>
<proteinExistence type="inferred from homology"/>